<protein>
    <submittedName>
        <fullName evidence="3">Uncharacterized protein</fullName>
    </submittedName>
</protein>
<evidence type="ECO:0000256" key="1">
    <source>
        <dbReference type="SAM" id="Phobius"/>
    </source>
</evidence>
<evidence type="ECO:0000313" key="3">
    <source>
        <dbReference type="WBParaSite" id="nRc.2.0.1.t10147-RA"/>
    </source>
</evidence>
<organism evidence="2 3">
    <name type="scientific">Romanomermis culicivorax</name>
    <name type="common">Nematode worm</name>
    <dbReference type="NCBI Taxonomy" id="13658"/>
    <lineage>
        <taxon>Eukaryota</taxon>
        <taxon>Metazoa</taxon>
        <taxon>Ecdysozoa</taxon>
        <taxon>Nematoda</taxon>
        <taxon>Enoplea</taxon>
        <taxon>Dorylaimia</taxon>
        <taxon>Mermithida</taxon>
        <taxon>Mermithoidea</taxon>
        <taxon>Mermithidae</taxon>
        <taxon>Romanomermis</taxon>
    </lineage>
</organism>
<feature type="transmembrane region" description="Helical" evidence="1">
    <location>
        <begin position="64"/>
        <end position="83"/>
    </location>
</feature>
<reference evidence="3" key="1">
    <citation type="submission" date="2022-11" db="UniProtKB">
        <authorList>
            <consortium name="WormBaseParasite"/>
        </authorList>
    </citation>
    <scope>IDENTIFICATION</scope>
</reference>
<keyword evidence="2" id="KW-1185">Reference proteome</keyword>
<proteinExistence type="predicted"/>
<dbReference type="Proteomes" id="UP000887565">
    <property type="component" value="Unplaced"/>
</dbReference>
<name>A0A915I8F1_ROMCU</name>
<accession>A0A915I8F1</accession>
<sequence length="196" mass="22347">MPFSKSSSSNYDLENYSKNQKINTNNNSIIGTKLNFIDSDSASNDRDDEEIQNSKSTSKIKFWFSWRMFIILIVFWGVNLYNVMRTMIGVTMICMVNSTARAFAILPADAVDFENFSNIQNFSRISIISSNFSRLEIPNDDEPICRPSDEVRDEYTHGDYSWTIGQQTNIIAALNWAQLFITFPAGLMGKLGVFRA</sequence>
<keyword evidence="1" id="KW-0812">Transmembrane</keyword>
<keyword evidence="1" id="KW-1133">Transmembrane helix</keyword>
<dbReference type="AlphaFoldDB" id="A0A915I8F1"/>
<evidence type="ECO:0000313" key="2">
    <source>
        <dbReference type="Proteomes" id="UP000887565"/>
    </source>
</evidence>
<keyword evidence="1" id="KW-0472">Membrane</keyword>
<dbReference type="WBParaSite" id="nRc.2.0.1.t10147-RA">
    <property type="protein sequence ID" value="nRc.2.0.1.t10147-RA"/>
    <property type="gene ID" value="nRc.2.0.1.g10147"/>
</dbReference>